<evidence type="ECO:0000256" key="2">
    <source>
        <dbReference type="PROSITE-ProRule" id="PRU00335"/>
    </source>
</evidence>
<dbReference type="AlphaFoldDB" id="A0A235EN77"/>
<dbReference type="GO" id="GO:0003700">
    <property type="term" value="F:DNA-binding transcription factor activity"/>
    <property type="evidence" value="ECO:0007669"/>
    <property type="project" value="TreeGrafter"/>
</dbReference>
<dbReference type="EMBL" id="NOIG01000006">
    <property type="protein sequence ID" value="OYD50481.1"/>
    <property type="molecule type" value="Genomic_DNA"/>
</dbReference>
<feature type="domain" description="HTH tetR-type" evidence="3">
    <location>
        <begin position="13"/>
        <end position="73"/>
    </location>
</feature>
<dbReference type="SUPFAM" id="SSF48498">
    <property type="entry name" value="Tetracyclin repressor-like, C-terminal domain"/>
    <property type="match status" value="1"/>
</dbReference>
<dbReference type="Pfam" id="PF00440">
    <property type="entry name" value="TetR_N"/>
    <property type="match status" value="1"/>
</dbReference>
<dbReference type="InterPro" id="IPR009057">
    <property type="entry name" value="Homeodomain-like_sf"/>
</dbReference>
<proteinExistence type="predicted"/>
<evidence type="ECO:0000259" key="3">
    <source>
        <dbReference type="PROSITE" id="PS50977"/>
    </source>
</evidence>
<dbReference type="Gene3D" id="1.10.357.10">
    <property type="entry name" value="Tetracycline Repressor, domain 2"/>
    <property type="match status" value="1"/>
</dbReference>
<dbReference type="SUPFAM" id="SSF46689">
    <property type="entry name" value="Homeodomain-like"/>
    <property type="match status" value="1"/>
</dbReference>
<dbReference type="Proteomes" id="UP000215441">
    <property type="component" value="Unassembled WGS sequence"/>
</dbReference>
<evidence type="ECO:0000256" key="1">
    <source>
        <dbReference type="ARBA" id="ARBA00023125"/>
    </source>
</evidence>
<dbReference type="InterPro" id="IPR001647">
    <property type="entry name" value="HTH_TetR"/>
</dbReference>
<dbReference type="PANTHER" id="PTHR30055:SF200">
    <property type="entry name" value="HTH-TYPE TRANSCRIPTIONAL REPRESSOR BDCR"/>
    <property type="match status" value="1"/>
</dbReference>
<dbReference type="GO" id="GO:0000976">
    <property type="term" value="F:transcription cis-regulatory region binding"/>
    <property type="evidence" value="ECO:0007669"/>
    <property type="project" value="TreeGrafter"/>
</dbReference>
<feature type="DNA-binding region" description="H-T-H motif" evidence="2">
    <location>
        <begin position="36"/>
        <end position="55"/>
    </location>
</feature>
<comment type="caution">
    <text evidence="4">The sequence shown here is derived from an EMBL/GenBank/DDBJ whole genome shotgun (WGS) entry which is preliminary data.</text>
</comment>
<dbReference type="PANTHER" id="PTHR30055">
    <property type="entry name" value="HTH-TYPE TRANSCRIPTIONAL REGULATOR RUTR"/>
    <property type="match status" value="1"/>
</dbReference>
<keyword evidence="5" id="KW-1185">Reference proteome</keyword>
<protein>
    <submittedName>
        <fullName evidence="4">TetR family transcriptional regulator</fullName>
    </submittedName>
</protein>
<reference evidence="4 5" key="1">
    <citation type="submission" date="2017-07" db="EMBL/GenBank/DDBJ databases">
        <title>Acidovorax KNDSW TSA 6 genome sequence and assembly.</title>
        <authorList>
            <person name="Mayilraj S."/>
        </authorList>
    </citation>
    <scope>NUCLEOTIDE SEQUENCE [LARGE SCALE GENOMIC DNA]</scope>
    <source>
        <strain evidence="4 5">KNDSW-TSA6</strain>
    </source>
</reference>
<evidence type="ECO:0000313" key="5">
    <source>
        <dbReference type="Proteomes" id="UP000215441"/>
    </source>
</evidence>
<keyword evidence="1 2" id="KW-0238">DNA-binding</keyword>
<name>A0A235EN77_9BURK</name>
<dbReference type="PROSITE" id="PS50977">
    <property type="entry name" value="HTH_TETR_2"/>
    <property type="match status" value="1"/>
</dbReference>
<sequence>MTFDPLPPGWQDLPARDRLLHTAHALFYRDGIRATGIDRVIAESGVTKVTFYRHFPSKNDLICAYLEYRHTGWMAWFGDALQRHAHALPAGAGRTRALAPALAEWLGSEHFRGCAFINSVSELGDTVPEVLEIAQRHKRDMTALLAGLLPAPAHRAQDAQALTLVVEGAIVRVQMGEPVKVVVATVSRLVEALVPAPSPRAV</sequence>
<accession>A0A235EN77</accession>
<dbReference type="InterPro" id="IPR036271">
    <property type="entry name" value="Tet_transcr_reg_TetR-rel_C_sf"/>
</dbReference>
<dbReference type="RefSeq" id="WP_094289228.1">
    <property type="nucleotide sequence ID" value="NZ_JAMXHW010000013.1"/>
</dbReference>
<dbReference type="PRINTS" id="PR00455">
    <property type="entry name" value="HTHTETR"/>
</dbReference>
<organism evidence="4 5">
    <name type="scientific">Acidovorax kalamii</name>
    <dbReference type="NCBI Taxonomy" id="2004485"/>
    <lineage>
        <taxon>Bacteria</taxon>
        <taxon>Pseudomonadati</taxon>
        <taxon>Pseudomonadota</taxon>
        <taxon>Betaproteobacteria</taxon>
        <taxon>Burkholderiales</taxon>
        <taxon>Comamonadaceae</taxon>
        <taxon>Acidovorax</taxon>
    </lineage>
</organism>
<evidence type="ECO:0000313" key="4">
    <source>
        <dbReference type="EMBL" id="OYD50481.1"/>
    </source>
</evidence>
<gene>
    <name evidence="4" type="ORF">CBY09_10570</name>
</gene>
<dbReference type="InterPro" id="IPR050109">
    <property type="entry name" value="HTH-type_TetR-like_transc_reg"/>
</dbReference>
<dbReference type="OrthoDB" id="116240at2"/>